<evidence type="ECO:0000313" key="3">
    <source>
        <dbReference type="EMBL" id="KAK8013217.1"/>
    </source>
</evidence>
<keyword evidence="1" id="KW-0040">ANK repeat</keyword>
<comment type="caution">
    <text evidence="3">The sequence shown here is derived from an EMBL/GenBank/DDBJ whole genome shotgun (WGS) entry which is preliminary data.</text>
</comment>
<dbReference type="PANTHER" id="PTHR24133">
    <property type="entry name" value="ANKYRIN DOMAIN-CONTAINING"/>
    <property type="match status" value="1"/>
</dbReference>
<dbReference type="Pfam" id="PF00023">
    <property type="entry name" value="Ank"/>
    <property type="match status" value="1"/>
</dbReference>
<accession>A0ABR1RIX8</accession>
<dbReference type="Pfam" id="PF12796">
    <property type="entry name" value="Ank_2"/>
    <property type="match status" value="2"/>
</dbReference>
<proteinExistence type="predicted"/>
<gene>
    <name evidence="3" type="ORF">PG991_009488</name>
</gene>
<dbReference type="InterPro" id="IPR052391">
    <property type="entry name" value="E3_Ligase-Neurotoxin"/>
</dbReference>
<feature type="repeat" description="ANK" evidence="1">
    <location>
        <begin position="298"/>
        <end position="322"/>
    </location>
</feature>
<feature type="region of interest" description="Disordered" evidence="2">
    <location>
        <begin position="655"/>
        <end position="679"/>
    </location>
</feature>
<protein>
    <recommendedName>
        <fullName evidence="5">Ankyrin</fullName>
    </recommendedName>
</protein>
<keyword evidence="4" id="KW-1185">Reference proteome</keyword>
<dbReference type="PANTHER" id="PTHR24133:SF40">
    <property type="entry name" value="ANKYRIN REPEAT DOMAIN 44"/>
    <property type="match status" value="1"/>
</dbReference>
<dbReference type="InterPro" id="IPR036770">
    <property type="entry name" value="Ankyrin_rpt-contain_sf"/>
</dbReference>
<evidence type="ECO:0008006" key="5">
    <source>
        <dbReference type="Google" id="ProtNLM"/>
    </source>
</evidence>
<dbReference type="SUPFAM" id="SSF140860">
    <property type="entry name" value="Pseudo ankyrin repeat-like"/>
    <property type="match status" value="1"/>
</dbReference>
<dbReference type="EMBL" id="JAQQWI010000014">
    <property type="protein sequence ID" value="KAK8013217.1"/>
    <property type="molecule type" value="Genomic_DNA"/>
</dbReference>
<dbReference type="Gene3D" id="1.25.40.20">
    <property type="entry name" value="Ankyrin repeat-containing domain"/>
    <property type="match status" value="4"/>
</dbReference>
<dbReference type="PROSITE" id="PS50088">
    <property type="entry name" value="ANK_REPEAT"/>
    <property type="match status" value="3"/>
</dbReference>
<feature type="repeat" description="ANK" evidence="1">
    <location>
        <begin position="477"/>
        <end position="510"/>
    </location>
</feature>
<evidence type="ECO:0000313" key="4">
    <source>
        <dbReference type="Proteomes" id="UP001396898"/>
    </source>
</evidence>
<feature type="repeat" description="ANK" evidence="1">
    <location>
        <begin position="393"/>
        <end position="425"/>
    </location>
</feature>
<organism evidence="3 4">
    <name type="scientific">Apiospora marii</name>
    <dbReference type="NCBI Taxonomy" id="335849"/>
    <lineage>
        <taxon>Eukaryota</taxon>
        <taxon>Fungi</taxon>
        <taxon>Dikarya</taxon>
        <taxon>Ascomycota</taxon>
        <taxon>Pezizomycotina</taxon>
        <taxon>Sordariomycetes</taxon>
        <taxon>Xylariomycetidae</taxon>
        <taxon>Amphisphaeriales</taxon>
        <taxon>Apiosporaceae</taxon>
        <taxon>Apiospora</taxon>
    </lineage>
</organism>
<dbReference type="SMART" id="SM00248">
    <property type="entry name" value="ANK"/>
    <property type="match status" value="7"/>
</dbReference>
<dbReference type="InterPro" id="IPR002110">
    <property type="entry name" value="Ankyrin_rpt"/>
</dbReference>
<sequence length="679" mass="75620">MHELSDIYEGQSGANNIDLLIRADDTAGVQAYLQSHPDISRWILTRHDGQEDAEPITLSAQVGSLEVLRLLMTATGNTDWAKPMRIACGNGQVEVARWILDNSEDAVTEHLKDDGSHGSLLLQSMNYHPPWDWTMREPPIPGHIRFPRQEEIVHLLLDRGASVHDKYFTDPRACEEAMNDDREKLNPAEAAEDQWGGSSADWAWEGPDLPALERSHRDTQFTAAETFTDLDDPWIYSSSGSPARHRELKKPVLLETALTKALSFGSARLISRLIDDGCGIHTKVCVSQDINLYEEQTEDVTPLHLACHYRNIAGVRLLLQAGKSDIISMVKARDSCGMTPLHWTTLDPLERYTAQNPGFVWEERHMSPSEKIKACMELLLACDPNLLDATDRWGRTVLHYASMLDSGDAAEFLLEKGADPNIKGDDARTPLVGRFITAPLGKSRAYRQQHPALVTPATLNLESFLRHGARLDETNANGDTLLHIACRSWTRRDVVRWLLAHNVRAGIVNKKNQLPLHIAAKCLNAWDDGFDGLNEAFRAQDDMIRMLKEAGAGDSDMALPDAGGITPAYSLEAGRKKANNIFAVDSLSRAKRACEEVEKDQFKLGYERLPAPVREITQQNMWTDDTIQSYIDKGHVSIGSGYANMLRGTGKVLGCPPHPPYRVPRPRGRSLEQGGSLYI</sequence>
<name>A0ABR1RIX8_9PEZI</name>
<dbReference type="SUPFAM" id="SSF48403">
    <property type="entry name" value="Ankyrin repeat"/>
    <property type="match status" value="1"/>
</dbReference>
<evidence type="ECO:0000256" key="2">
    <source>
        <dbReference type="SAM" id="MobiDB-lite"/>
    </source>
</evidence>
<reference evidence="3 4" key="1">
    <citation type="submission" date="2023-01" db="EMBL/GenBank/DDBJ databases">
        <title>Analysis of 21 Apiospora genomes using comparative genomics revels a genus with tremendous synthesis potential of carbohydrate active enzymes and secondary metabolites.</title>
        <authorList>
            <person name="Sorensen T."/>
        </authorList>
    </citation>
    <scope>NUCLEOTIDE SEQUENCE [LARGE SCALE GENOMIC DNA]</scope>
    <source>
        <strain evidence="3 4">CBS 20057</strain>
    </source>
</reference>
<dbReference type="Proteomes" id="UP001396898">
    <property type="component" value="Unassembled WGS sequence"/>
</dbReference>
<dbReference type="PROSITE" id="PS50297">
    <property type="entry name" value="ANK_REP_REGION"/>
    <property type="match status" value="2"/>
</dbReference>
<evidence type="ECO:0000256" key="1">
    <source>
        <dbReference type="PROSITE-ProRule" id="PRU00023"/>
    </source>
</evidence>